<organism evidence="8 9">
    <name type="scientific">Malus baccata</name>
    <name type="common">Siberian crab apple</name>
    <name type="synonym">Pyrus baccata</name>
    <dbReference type="NCBI Taxonomy" id="106549"/>
    <lineage>
        <taxon>Eukaryota</taxon>
        <taxon>Viridiplantae</taxon>
        <taxon>Streptophyta</taxon>
        <taxon>Embryophyta</taxon>
        <taxon>Tracheophyta</taxon>
        <taxon>Spermatophyta</taxon>
        <taxon>Magnoliopsida</taxon>
        <taxon>eudicotyledons</taxon>
        <taxon>Gunneridae</taxon>
        <taxon>Pentapetalae</taxon>
        <taxon>rosids</taxon>
        <taxon>fabids</taxon>
        <taxon>Rosales</taxon>
        <taxon>Rosaceae</taxon>
        <taxon>Amygdaloideae</taxon>
        <taxon>Maleae</taxon>
        <taxon>Malus</taxon>
    </lineage>
</organism>
<keyword evidence="3" id="KW-0238">DNA-binding</keyword>
<evidence type="ECO:0000256" key="5">
    <source>
        <dbReference type="ARBA" id="ARBA00023242"/>
    </source>
</evidence>
<dbReference type="STRING" id="106549.A0A540MQM1"/>
<feature type="region of interest" description="Disordered" evidence="6">
    <location>
        <begin position="141"/>
        <end position="173"/>
    </location>
</feature>
<feature type="compositionally biased region" description="Polar residues" evidence="6">
    <location>
        <begin position="161"/>
        <end position="173"/>
    </location>
</feature>
<comment type="caution">
    <text evidence="8">The sequence shown here is derived from an EMBL/GenBank/DDBJ whole genome shotgun (WGS) entry which is preliminary data.</text>
</comment>
<dbReference type="SUPFAM" id="SSF101936">
    <property type="entry name" value="DNA-binding pseudobarrel domain"/>
    <property type="match status" value="1"/>
</dbReference>
<dbReference type="InterPro" id="IPR015300">
    <property type="entry name" value="DNA-bd_pseudobarrel_sf"/>
</dbReference>
<evidence type="ECO:0000259" key="7">
    <source>
        <dbReference type="PROSITE" id="PS50863"/>
    </source>
</evidence>
<evidence type="ECO:0000256" key="3">
    <source>
        <dbReference type="ARBA" id="ARBA00023125"/>
    </source>
</evidence>
<feature type="compositionally biased region" description="Polar residues" evidence="6">
    <location>
        <begin position="361"/>
        <end position="373"/>
    </location>
</feature>
<accession>A0A540MQM1</accession>
<dbReference type="PROSITE" id="PS50863">
    <property type="entry name" value="B3"/>
    <property type="match status" value="1"/>
</dbReference>
<proteinExistence type="predicted"/>
<feature type="domain" description="TF-B3" evidence="7">
    <location>
        <begin position="195"/>
        <end position="296"/>
    </location>
</feature>
<dbReference type="GO" id="GO:0005634">
    <property type="term" value="C:nucleus"/>
    <property type="evidence" value="ECO:0007669"/>
    <property type="project" value="UniProtKB-SubCell"/>
</dbReference>
<reference evidence="8 9" key="1">
    <citation type="journal article" date="2019" name="G3 (Bethesda)">
        <title>Sequencing of a Wild Apple (Malus baccata) Genome Unravels the Differences Between Cultivated and Wild Apple Species Regarding Disease Resistance and Cold Tolerance.</title>
        <authorList>
            <person name="Chen X."/>
        </authorList>
    </citation>
    <scope>NUCLEOTIDE SEQUENCE [LARGE SCALE GENOMIC DNA]</scope>
    <source>
        <strain evidence="9">cv. Shandingzi</strain>
        <tissue evidence="8">Leaves</tissue>
    </source>
</reference>
<feature type="region of interest" description="Disordered" evidence="6">
    <location>
        <begin position="438"/>
        <end position="463"/>
    </location>
</feature>
<keyword evidence="4" id="KW-0804">Transcription</keyword>
<evidence type="ECO:0000313" key="8">
    <source>
        <dbReference type="EMBL" id="TQE01106.1"/>
    </source>
</evidence>
<dbReference type="AlphaFoldDB" id="A0A540MQM1"/>
<dbReference type="PANTHER" id="PTHR31140">
    <property type="entry name" value="B3 DOMAIN-CONTAINING TRANSCRIPTION FACTOR ABI3"/>
    <property type="match status" value="1"/>
</dbReference>
<feature type="compositionally biased region" description="Polar residues" evidence="6">
    <location>
        <begin position="19"/>
        <end position="30"/>
    </location>
</feature>
<dbReference type="SMART" id="SM01019">
    <property type="entry name" value="B3"/>
    <property type="match status" value="1"/>
</dbReference>
<evidence type="ECO:0000256" key="4">
    <source>
        <dbReference type="ARBA" id="ARBA00023163"/>
    </source>
</evidence>
<gene>
    <name evidence="8" type="ORF">C1H46_013383</name>
</gene>
<dbReference type="Proteomes" id="UP000315295">
    <property type="component" value="Unassembled WGS sequence"/>
</dbReference>
<dbReference type="InterPro" id="IPR003340">
    <property type="entry name" value="B3_DNA-bd"/>
</dbReference>
<keyword evidence="9" id="KW-1185">Reference proteome</keyword>
<feature type="compositionally biased region" description="Low complexity" evidence="6">
    <location>
        <begin position="332"/>
        <end position="360"/>
    </location>
</feature>
<dbReference type="GO" id="GO:0003677">
    <property type="term" value="F:DNA binding"/>
    <property type="evidence" value="ECO:0007669"/>
    <property type="project" value="UniProtKB-KW"/>
</dbReference>
<dbReference type="GO" id="GO:0003700">
    <property type="term" value="F:DNA-binding transcription factor activity"/>
    <property type="evidence" value="ECO:0007669"/>
    <property type="project" value="InterPro"/>
</dbReference>
<comment type="subcellular location">
    <subcellularLocation>
        <location evidence="1">Nucleus</location>
    </subcellularLocation>
</comment>
<name>A0A540MQM1_MALBA</name>
<evidence type="ECO:0000256" key="2">
    <source>
        <dbReference type="ARBA" id="ARBA00023015"/>
    </source>
</evidence>
<evidence type="ECO:0000256" key="6">
    <source>
        <dbReference type="SAM" id="MobiDB-lite"/>
    </source>
</evidence>
<feature type="region of interest" description="Disordered" evidence="6">
    <location>
        <begin position="1"/>
        <end position="30"/>
    </location>
</feature>
<protein>
    <recommendedName>
        <fullName evidence="7">TF-B3 domain-containing protein</fullName>
    </recommendedName>
</protein>
<dbReference type="CDD" id="cd10017">
    <property type="entry name" value="B3_DNA"/>
    <property type="match status" value="1"/>
</dbReference>
<dbReference type="Pfam" id="PF02362">
    <property type="entry name" value="B3"/>
    <property type="match status" value="1"/>
</dbReference>
<evidence type="ECO:0000256" key="1">
    <source>
        <dbReference type="ARBA" id="ARBA00004123"/>
    </source>
</evidence>
<dbReference type="PANTHER" id="PTHR31140:SF74">
    <property type="entry name" value="B3 DOMAIN-CONTAINING TRANSCRIPTION FACTOR LEC2"/>
    <property type="match status" value="1"/>
</dbReference>
<keyword evidence="2" id="KW-0805">Transcription regulation</keyword>
<feature type="region of interest" description="Disordered" evidence="6">
    <location>
        <begin position="331"/>
        <end position="373"/>
    </location>
</feature>
<dbReference type="EMBL" id="VIEB01000203">
    <property type="protein sequence ID" value="TQE01106.1"/>
    <property type="molecule type" value="Genomic_DNA"/>
</dbReference>
<sequence>MENFNPPSIPSTTTITSTHKTNNSQSTCEPVSCLPSTTCPSATQYRYYPAQYLAPNPGLQFLHANNQYPYRQAGLHLYPFLVSAQPNMVLSREQASRDQSGWILDALMSKSARNVRKMARQRSLSLSRNAANAAVYCTRSPPLSRHPPFHGNDSDDDTRGIISTSSSGNGADLQNTKEQLYSFCTPDNKKLRPLFKKELKNSDVGPLGRIILPKKEAENNLPMLSDREGIQLTVRDVHSNRHWEFKYKFWSNNRSRMYVFEYTGAFVRKKKLQAGDCIYLYEDECKNLYISVEKVQRPVHVAEPSSSKQRNTTTNPTDQTIKIVPNINTSLKANTTDNNKTNTNTNTNTNAKTPNTDAKTLGSNPYVASNLSSPSPYTYVAGNKEDELSLEQLVEQLKQDQETNIFADALSMVSRDYREHEEATTLSNIAASHIETSTQPPSTLAVGIDPSSSSSSSSQTRATMRMVDDDHFDLDDCYKGLGMLPEVNRYKYI</sequence>
<evidence type="ECO:0000313" key="9">
    <source>
        <dbReference type="Proteomes" id="UP000315295"/>
    </source>
</evidence>
<keyword evidence="5" id="KW-0539">Nucleus</keyword>
<dbReference type="Gene3D" id="2.40.330.10">
    <property type="entry name" value="DNA-binding pseudobarrel domain"/>
    <property type="match status" value="1"/>
</dbReference>
<dbReference type="InterPro" id="IPR044800">
    <property type="entry name" value="LEC2-like"/>
</dbReference>